<keyword evidence="4" id="KW-1185">Reference proteome</keyword>
<dbReference type="GO" id="GO:0008168">
    <property type="term" value="F:methyltransferase activity"/>
    <property type="evidence" value="ECO:0007669"/>
    <property type="project" value="TreeGrafter"/>
</dbReference>
<evidence type="ECO:0000313" key="4">
    <source>
        <dbReference type="Proteomes" id="UP000622797"/>
    </source>
</evidence>
<evidence type="ECO:0000313" key="3">
    <source>
        <dbReference type="EMBL" id="KAF4962272.1"/>
    </source>
</evidence>
<comment type="similarity">
    <text evidence="1">Belongs to the methyltransferase superfamily. LaeA methyltransferase family.</text>
</comment>
<reference evidence="3" key="2">
    <citation type="submission" date="2020-05" db="EMBL/GenBank/DDBJ databases">
        <authorList>
            <person name="Kim H.-S."/>
            <person name="Proctor R.H."/>
            <person name="Brown D.W."/>
        </authorList>
    </citation>
    <scope>NUCLEOTIDE SEQUENCE</scope>
    <source>
        <strain evidence="3">NRRL 20472</strain>
    </source>
</reference>
<evidence type="ECO:0000256" key="2">
    <source>
        <dbReference type="SAM" id="MobiDB-lite"/>
    </source>
</evidence>
<name>A0A8H4TQQ9_9HYPO</name>
<feature type="compositionally biased region" description="Acidic residues" evidence="2">
    <location>
        <begin position="37"/>
        <end position="49"/>
    </location>
</feature>
<dbReference type="PANTHER" id="PTHR43591">
    <property type="entry name" value="METHYLTRANSFERASE"/>
    <property type="match status" value="1"/>
</dbReference>
<dbReference type="Proteomes" id="UP000622797">
    <property type="component" value="Unassembled WGS sequence"/>
</dbReference>
<dbReference type="Gene3D" id="3.40.50.150">
    <property type="entry name" value="Vaccinia Virus protein VP39"/>
    <property type="match status" value="1"/>
</dbReference>
<comment type="caution">
    <text evidence="3">The sequence shown here is derived from an EMBL/GenBank/DDBJ whole genome shotgun (WGS) entry which is preliminary data.</text>
</comment>
<organism evidence="3 4">
    <name type="scientific">Fusarium sarcochroum</name>
    <dbReference type="NCBI Taxonomy" id="1208366"/>
    <lineage>
        <taxon>Eukaryota</taxon>
        <taxon>Fungi</taxon>
        <taxon>Dikarya</taxon>
        <taxon>Ascomycota</taxon>
        <taxon>Pezizomycotina</taxon>
        <taxon>Sordariomycetes</taxon>
        <taxon>Hypocreomycetidae</taxon>
        <taxon>Hypocreales</taxon>
        <taxon>Nectriaceae</taxon>
        <taxon>Fusarium</taxon>
        <taxon>Fusarium lateritium species complex</taxon>
    </lineage>
</organism>
<gene>
    <name evidence="3" type="ORF">FSARC_9661</name>
</gene>
<dbReference type="EMBL" id="JABEXW010000556">
    <property type="protein sequence ID" value="KAF4962272.1"/>
    <property type="molecule type" value="Genomic_DNA"/>
</dbReference>
<accession>A0A8H4TQQ9</accession>
<protein>
    <recommendedName>
        <fullName evidence="5">Methyltransferase</fullName>
    </recommendedName>
</protein>
<dbReference type="InterPro" id="IPR029063">
    <property type="entry name" value="SAM-dependent_MTases_sf"/>
</dbReference>
<sequence>MSSPGTKSPRGSKSPAGVSSPGSGPKSTPSPTTELIPAEEGEEMQDDTDSSLGTDVESSTASVSSSILEYRSIQGRSFHSDKFNTEFSFPNDDQQLESIDITHHYLTLLLDGQLHLAPIENDVKRALDVGTGSGIWAIDFADQFPQAEVTATDLSPTQPQWVPPNVRFEIDDATETWTWEENYFDFVHIRFLFGSVKDWAALYKEAYRVCAPGGWVQTGEPDVHFTSDDGTSDLEPSLETFNELYEEGGKAIGQEFFMHHLQPQAFKEAGFTDVKTVDYKVPVGGWPKDPKLAEVGKFVQLTLENDIEGYTLLLWNSVLQWPKDEYQVFLMNIPQSFA</sequence>
<dbReference type="CDD" id="cd02440">
    <property type="entry name" value="AdoMet_MTases"/>
    <property type="match status" value="1"/>
</dbReference>
<evidence type="ECO:0008006" key="5">
    <source>
        <dbReference type="Google" id="ProtNLM"/>
    </source>
</evidence>
<proteinExistence type="inferred from homology"/>
<feature type="region of interest" description="Disordered" evidence="2">
    <location>
        <begin position="1"/>
        <end position="64"/>
    </location>
</feature>
<evidence type="ECO:0000256" key="1">
    <source>
        <dbReference type="ARBA" id="ARBA00038158"/>
    </source>
</evidence>
<reference evidence="3" key="1">
    <citation type="journal article" date="2020" name="BMC Genomics">
        <title>Correction to: Identification and distribution of gene clusters required for synthesis of sphingolipid metabolism inhibitors in diverse species of the filamentous fungus Fusarium.</title>
        <authorList>
            <person name="Kim H.S."/>
            <person name="Lohmar J.M."/>
            <person name="Busman M."/>
            <person name="Brown D.W."/>
            <person name="Naumann T.A."/>
            <person name="Divon H.H."/>
            <person name="Lysoe E."/>
            <person name="Uhlig S."/>
            <person name="Proctor R.H."/>
        </authorList>
    </citation>
    <scope>NUCLEOTIDE SEQUENCE</scope>
    <source>
        <strain evidence="3">NRRL 20472</strain>
    </source>
</reference>
<dbReference type="OrthoDB" id="2013972at2759"/>
<dbReference type="Pfam" id="PF13489">
    <property type="entry name" value="Methyltransf_23"/>
    <property type="match status" value="1"/>
</dbReference>
<dbReference type="PANTHER" id="PTHR43591:SF10">
    <property type="entry name" value="ABC TRANSMEMBRANE TYPE-1 DOMAIN-CONTAINING PROTEIN-RELATED"/>
    <property type="match status" value="1"/>
</dbReference>
<dbReference type="SUPFAM" id="SSF53335">
    <property type="entry name" value="S-adenosyl-L-methionine-dependent methyltransferases"/>
    <property type="match status" value="1"/>
</dbReference>
<dbReference type="AlphaFoldDB" id="A0A8H4TQQ9"/>
<feature type="compositionally biased region" description="Low complexity" evidence="2">
    <location>
        <begin position="11"/>
        <end position="33"/>
    </location>
</feature>